<comment type="caution">
    <text evidence="1">The sequence shown here is derived from an EMBL/GenBank/DDBJ whole genome shotgun (WGS) entry which is preliminary data.</text>
</comment>
<evidence type="ECO:0000313" key="2">
    <source>
        <dbReference type="Proteomes" id="UP000036938"/>
    </source>
</evidence>
<evidence type="ECO:0008006" key="3">
    <source>
        <dbReference type="Google" id="ProtNLM"/>
    </source>
</evidence>
<proteinExistence type="predicted"/>
<evidence type="ECO:0000313" key="1">
    <source>
        <dbReference type="EMBL" id="KNG94393.1"/>
    </source>
</evidence>
<reference evidence="1 2" key="1">
    <citation type="journal article" date="2015" name="Int. J. Syst. Evol. Microbiol.">
        <title>Aestuariivita atlantica sp. nov., isolated from deep sea sediment of the Atlantic Ocean.</title>
        <authorList>
            <person name="Li G."/>
            <person name="Lai Q."/>
            <person name="Du Y."/>
            <person name="Liu X."/>
            <person name="Sun F."/>
            <person name="Shao Z."/>
        </authorList>
    </citation>
    <scope>NUCLEOTIDE SEQUENCE [LARGE SCALE GENOMIC DNA]</scope>
    <source>
        <strain evidence="1 2">22II-S11-z3</strain>
    </source>
</reference>
<name>A0A0L1JSM5_9RHOB</name>
<dbReference type="EMBL" id="AQQZ01000003">
    <property type="protein sequence ID" value="KNG94393.1"/>
    <property type="molecule type" value="Genomic_DNA"/>
</dbReference>
<dbReference type="STRING" id="1317121.ATO11_09380"/>
<keyword evidence="2" id="KW-1185">Reference proteome</keyword>
<dbReference type="OrthoDB" id="7839248at2"/>
<gene>
    <name evidence="1" type="ORF">ATO11_09380</name>
</gene>
<sequence>MTQAARHDPAGHPGPLARAIAARRAFRLPGYTTLAEAGFDGDYVTPIEQSSGNPTGPLLMSKDWFDAPSATAHRATLRIKGYLPHIPFNRVLDKALALVGLSRADIFVCPVFCLLPPQRSHPIPNRDLRASFDAVTRHVLLGRRPVAAGTDAARTLGHFGIDHVETCHPSARGLTFDARAQKIATALKQVM</sequence>
<organism evidence="1 2">
    <name type="scientific">Pseudaestuariivita atlantica</name>
    <dbReference type="NCBI Taxonomy" id="1317121"/>
    <lineage>
        <taxon>Bacteria</taxon>
        <taxon>Pseudomonadati</taxon>
        <taxon>Pseudomonadota</taxon>
        <taxon>Alphaproteobacteria</taxon>
        <taxon>Rhodobacterales</taxon>
        <taxon>Paracoccaceae</taxon>
        <taxon>Pseudaestuariivita</taxon>
    </lineage>
</organism>
<dbReference type="AlphaFoldDB" id="A0A0L1JSM5"/>
<dbReference type="Proteomes" id="UP000036938">
    <property type="component" value="Unassembled WGS sequence"/>
</dbReference>
<accession>A0A0L1JSM5</accession>
<protein>
    <recommendedName>
        <fullName evidence="3">Uracil-DNA glycosylase-like domain-containing protein</fullName>
    </recommendedName>
</protein>